<evidence type="ECO:0000256" key="3">
    <source>
        <dbReference type="ARBA" id="ARBA00001946"/>
    </source>
</evidence>
<dbReference type="InterPro" id="IPR040603">
    <property type="entry name" value="FAN1_SAP_bact"/>
</dbReference>
<comment type="similarity">
    <text evidence="4">Belongs to the FAN1 family.</text>
</comment>
<dbReference type="OrthoDB" id="9803913at2"/>
<comment type="cofactor">
    <cofactor evidence="2">
        <name>Mn(2+)</name>
        <dbReference type="ChEBI" id="CHEBI:29035"/>
    </cofactor>
</comment>
<dbReference type="Proteomes" id="UP000216913">
    <property type="component" value="Unassembled WGS sequence"/>
</dbReference>
<dbReference type="AlphaFoldDB" id="A0A261TRI2"/>
<evidence type="ECO:0000256" key="4">
    <source>
        <dbReference type="ARBA" id="ARBA00005533"/>
    </source>
</evidence>
<keyword evidence="6" id="KW-0540">Nuclease</keyword>
<dbReference type="InterPro" id="IPR014883">
    <property type="entry name" value="VRR_NUC"/>
</dbReference>
<dbReference type="EMBL" id="NEVP01000006">
    <property type="protein sequence ID" value="OZI52278.1"/>
    <property type="molecule type" value="Genomic_DNA"/>
</dbReference>
<dbReference type="GO" id="GO:0036297">
    <property type="term" value="P:interstrand cross-link repair"/>
    <property type="evidence" value="ECO:0007669"/>
    <property type="project" value="InterPro"/>
</dbReference>
<dbReference type="Pfam" id="PF18081">
    <property type="entry name" value="FANC_SAP"/>
    <property type="match status" value="1"/>
</dbReference>
<organism evidence="12 13">
    <name type="scientific">Bordetella genomosp. 5</name>
    <dbReference type="NCBI Taxonomy" id="1395608"/>
    <lineage>
        <taxon>Bacteria</taxon>
        <taxon>Pseudomonadati</taxon>
        <taxon>Pseudomonadota</taxon>
        <taxon>Betaproteobacteria</taxon>
        <taxon>Burkholderiales</taxon>
        <taxon>Alcaligenaceae</taxon>
        <taxon>Bordetella</taxon>
    </lineage>
</organism>
<evidence type="ECO:0000256" key="8">
    <source>
        <dbReference type="ARBA" id="ARBA00022801"/>
    </source>
</evidence>
<dbReference type="InterPro" id="IPR033315">
    <property type="entry name" value="Fan1-like"/>
</dbReference>
<evidence type="ECO:0000256" key="6">
    <source>
        <dbReference type="ARBA" id="ARBA00022722"/>
    </source>
</evidence>
<evidence type="ECO:0000256" key="1">
    <source>
        <dbReference type="ARBA" id="ARBA00000983"/>
    </source>
</evidence>
<dbReference type="EC" id="3.1.4.1" evidence="5"/>
<dbReference type="Pfam" id="PF08774">
    <property type="entry name" value="VRR_NUC"/>
    <property type="match status" value="1"/>
</dbReference>
<protein>
    <recommendedName>
        <fullName evidence="5">phosphodiesterase I</fullName>
        <ecNumber evidence="5">3.1.4.1</ecNumber>
    </recommendedName>
</protein>
<keyword evidence="8" id="KW-0378">Hydrolase</keyword>
<evidence type="ECO:0000256" key="5">
    <source>
        <dbReference type="ARBA" id="ARBA00012029"/>
    </source>
</evidence>
<keyword evidence="10" id="KW-0464">Manganese</keyword>
<evidence type="ECO:0000259" key="11">
    <source>
        <dbReference type="SMART" id="SM00990"/>
    </source>
</evidence>
<comment type="caution">
    <text evidence="12">The sequence shown here is derived from an EMBL/GenBank/DDBJ whole genome shotgun (WGS) entry which is preliminary data.</text>
</comment>
<dbReference type="GO" id="GO:0046872">
    <property type="term" value="F:metal ion binding"/>
    <property type="evidence" value="ECO:0007669"/>
    <property type="project" value="UniProtKB-KW"/>
</dbReference>
<dbReference type="PANTHER" id="PTHR15749">
    <property type="entry name" value="FANCONI-ASSOCIATED NUCLEASE 1"/>
    <property type="match status" value="1"/>
</dbReference>
<dbReference type="PANTHER" id="PTHR15749:SF4">
    <property type="entry name" value="FANCONI-ASSOCIATED NUCLEASE 1"/>
    <property type="match status" value="1"/>
</dbReference>
<evidence type="ECO:0000313" key="12">
    <source>
        <dbReference type="EMBL" id="OZI52278.1"/>
    </source>
</evidence>
<keyword evidence="9" id="KW-0460">Magnesium</keyword>
<feature type="domain" description="VRR-NUC" evidence="11">
    <location>
        <begin position="432"/>
        <end position="546"/>
    </location>
</feature>
<dbReference type="GO" id="GO:0003676">
    <property type="term" value="F:nucleic acid binding"/>
    <property type="evidence" value="ECO:0007669"/>
    <property type="project" value="InterPro"/>
</dbReference>
<dbReference type="InterPro" id="IPR049125">
    <property type="entry name" value="FAN1-like_WH"/>
</dbReference>
<comment type="cofactor">
    <cofactor evidence="3">
        <name>Mg(2+)</name>
        <dbReference type="ChEBI" id="CHEBI:18420"/>
    </cofactor>
</comment>
<evidence type="ECO:0000256" key="10">
    <source>
        <dbReference type="ARBA" id="ARBA00023211"/>
    </source>
</evidence>
<comment type="catalytic activity">
    <reaction evidence="1">
        <text>Hydrolytically removes 5'-nucleotides successively from the 3'-hydroxy termini of 3'-hydroxy-terminated oligonucleotides.</text>
        <dbReference type="EC" id="3.1.4.1"/>
    </reaction>
</comment>
<sequence length="584" mass="65340">MFAPHRYYYLHNFQQALDWLAARYDDLFAPAERAFVHDFARLPQASRALAVRLLMRTRRVYRAECLHYEEIGCIPTAAAPLLALGWLQADPALDWTEWAALHTKDELARRYPQAGARASWRKAELLATLREHLGGADVRACSAWGAGPDEAIWSVEIGALAERLRLMFFGNLHQSWSEFVLADLGVFQYEPVALDSHTRAFPHARAIDTYLALHAVRERLDSATPDEAPALHAEIEACASEVPWLARRQAKVWFRLGQWCERAGAWDAAEAAYRASRHPGARQRLIRVIERQARYEDAHALARDTLSAPGSEAELQLVARMLPRLARHAGLPAPAPTRRATMAPFELVLPRPEPARRVEFVVRDHLGTREAPAYYVENGLINSLFGLLCWRAIFEPVSGAFFHPFQRGPADLHDAGFRARRAAAFDACLGALADGTHRERILACYEAKAGVQSPFVFWGMLSRDLLEAALACIAPEHLALWFARLLDDIETNRSGLPDLVRFWPAEARYELIEVKGPGDRLQDNQMRWLAYAARHGLPVRVCHVRWDETLASAEASGTISPTAVALVATPPDATPPNEPLQEAA</sequence>
<dbReference type="GO" id="GO:0004528">
    <property type="term" value="F:phosphodiesterase I activity"/>
    <property type="evidence" value="ECO:0007669"/>
    <property type="project" value="UniProtKB-EC"/>
</dbReference>
<evidence type="ECO:0000256" key="2">
    <source>
        <dbReference type="ARBA" id="ARBA00001936"/>
    </source>
</evidence>
<evidence type="ECO:0000256" key="9">
    <source>
        <dbReference type="ARBA" id="ARBA00022842"/>
    </source>
</evidence>
<accession>A0A261TRI2</accession>
<evidence type="ECO:0000256" key="7">
    <source>
        <dbReference type="ARBA" id="ARBA00022723"/>
    </source>
</evidence>
<name>A0A261TRI2_9BORD</name>
<dbReference type="SMART" id="SM00990">
    <property type="entry name" value="VRR_NUC"/>
    <property type="match status" value="1"/>
</dbReference>
<dbReference type="Pfam" id="PF21315">
    <property type="entry name" value="FAN1_HTH"/>
    <property type="match status" value="1"/>
</dbReference>
<evidence type="ECO:0000313" key="13">
    <source>
        <dbReference type="Proteomes" id="UP000216913"/>
    </source>
</evidence>
<keyword evidence="13" id="KW-1185">Reference proteome</keyword>
<dbReference type="InterPro" id="IPR011856">
    <property type="entry name" value="tRNA_endonuc-like_dom_sf"/>
</dbReference>
<proteinExistence type="inferred from homology"/>
<keyword evidence="7" id="KW-0479">Metal-binding</keyword>
<dbReference type="Gene3D" id="3.40.1350.10">
    <property type="match status" value="1"/>
</dbReference>
<gene>
    <name evidence="12" type="ORF">CAL25_11725</name>
</gene>
<dbReference type="RefSeq" id="WP_094800280.1">
    <property type="nucleotide sequence ID" value="NZ_NEVP01000006.1"/>
</dbReference>
<reference evidence="12 13" key="1">
    <citation type="submission" date="2017-05" db="EMBL/GenBank/DDBJ databases">
        <title>Complete and WGS of Bordetella genogroups.</title>
        <authorList>
            <person name="Spilker T."/>
            <person name="LiPuma J."/>
        </authorList>
    </citation>
    <scope>NUCLEOTIDE SEQUENCE [LARGE SCALE GENOMIC DNA]</scope>
    <source>
        <strain evidence="12 13">AU10456</strain>
    </source>
</reference>